<dbReference type="AlphaFoldDB" id="A0A371GN58"/>
<organism evidence="2 3">
    <name type="scientific">Mucuna pruriens</name>
    <name type="common">Velvet bean</name>
    <name type="synonym">Dolichos pruriens</name>
    <dbReference type="NCBI Taxonomy" id="157652"/>
    <lineage>
        <taxon>Eukaryota</taxon>
        <taxon>Viridiplantae</taxon>
        <taxon>Streptophyta</taxon>
        <taxon>Embryophyta</taxon>
        <taxon>Tracheophyta</taxon>
        <taxon>Spermatophyta</taxon>
        <taxon>Magnoliopsida</taxon>
        <taxon>eudicotyledons</taxon>
        <taxon>Gunneridae</taxon>
        <taxon>Pentapetalae</taxon>
        <taxon>rosids</taxon>
        <taxon>fabids</taxon>
        <taxon>Fabales</taxon>
        <taxon>Fabaceae</taxon>
        <taxon>Papilionoideae</taxon>
        <taxon>50 kb inversion clade</taxon>
        <taxon>NPAAA clade</taxon>
        <taxon>indigoferoid/millettioid clade</taxon>
        <taxon>Phaseoleae</taxon>
        <taxon>Mucuna</taxon>
    </lineage>
</organism>
<name>A0A371GN58_MUCPR</name>
<sequence length="90" mass="10304">MKKGQTRTEGRRAPLEGRRVSPTNSNNEANFWELVVEPIDGTQDPRAHLQAFQTQIDALALRRPSSMEEIRTRAEKHVKAEEDKEDHLLA</sequence>
<accession>A0A371GN58</accession>
<evidence type="ECO:0000313" key="2">
    <source>
        <dbReference type="EMBL" id="RDX91991.1"/>
    </source>
</evidence>
<comment type="caution">
    <text evidence="2">The sequence shown here is derived from an EMBL/GenBank/DDBJ whole genome shotgun (WGS) entry which is preliminary data.</text>
</comment>
<gene>
    <name evidence="2" type="ORF">CR513_25937</name>
</gene>
<feature type="compositionally biased region" description="Basic and acidic residues" evidence="1">
    <location>
        <begin position="1"/>
        <end position="19"/>
    </location>
</feature>
<protein>
    <submittedName>
        <fullName evidence="2">Uncharacterized protein</fullName>
    </submittedName>
</protein>
<dbReference type="Proteomes" id="UP000257109">
    <property type="component" value="Unassembled WGS sequence"/>
</dbReference>
<reference evidence="2" key="1">
    <citation type="submission" date="2018-05" db="EMBL/GenBank/DDBJ databases">
        <title>Draft genome of Mucuna pruriens seed.</title>
        <authorList>
            <person name="Nnadi N.E."/>
            <person name="Vos R."/>
            <person name="Hasami M.H."/>
            <person name="Devisetty U.K."/>
            <person name="Aguiy J.C."/>
        </authorList>
    </citation>
    <scope>NUCLEOTIDE SEQUENCE [LARGE SCALE GENOMIC DNA]</scope>
    <source>
        <strain evidence="2">JCA_2017</strain>
    </source>
</reference>
<evidence type="ECO:0000256" key="1">
    <source>
        <dbReference type="SAM" id="MobiDB-lite"/>
    </source>
</evidence>
<keyword evidence="3" id="KW-1185">Reference proteome</keyword>
<dbReference type="EMBL" id="QJKJ01004977">
    <property type="protein sequence ID" value="RDX91991.1"/>
    <property type="molecule type" value="Genomic_DNA"/>
</dbReference>
<evidence type="ECO:0000313" key="3">
    <source>
        <dbReference type="Proteomes" id="UP000257109"/>
    </source>
</evidence>
<proteinExistence type="predicted"/>
<feature type="non-terminal residue" evidence="2">
    <location>
        <position position="1"/>
    </location>
</feature>
<dbReference type="OrthoDB" id="1934512at2759"/>
<feature type="region of interest" description="Disordered" evidence="1">
    <location>
        <begin position="1"/>
        <end position="26"/>
    </location>
</feature>